<comment type="function">
    <text evidence="14">Part of the Sec protein translocase complex. Interacts with the SecYEG preprotein conducting channel. Has a central role in coupling the hydrolysis of ATP to the transfer of proteins into and across the cell membrane, serving as an ATP-driven molecular motor driving the stepwise translocation of polypeptide chains across the membrane.</text>
</comment>
<dbReference type="OrthoDB" id="9805579at2"/>
<evidence type="ECO:0000256" key="6">
    <source>
        <dbReference type="ARBA" id="ARBA00022723"/>
    </source>
</evidence>
<keyword evidence="20" id="KW-1185">Reference proteome</keyword>
<evidence type="ECO:0000256" key="4">
    <source>
        <dbReference type="ARBA" id="ARBA00022490"/>
    </source>
</evidence>
<sequence length="793" mass="91537">MIGSFLKKVFGTQNERVLKSIEPLVLKINEKESTYKVMSNEQLQAAYKKLQIDYESGKSLDDLLIDSFAITREVANRTLSMRHFNVQLIGGIVLHQGKIAEMKTGEGKTLVSTLPIVLNALTKKNIHLITVNDYLAKRDALWMGPIYKFLGLNVGVIQQENKSYLVEFEDEKTFKTKLVPCERKDAYLADVTYGVNSEFGFDYLRDNMAYSKDEWVQRGFYYAIIDEVDSILIDEARTPLIISGPSGTPTKVYYEVDKAVSQLTKDDYEVDEKLKTAVLTDKGVEKIQKLLHLDNLYDSKNIEIIHIVNQSLKAHTLFLKDRDYIVKDAKVIIIDEFTGRMMPDRRYSDGLHQCIEAKEKVKIQEESQTLATITFQNYYRMYEKLCGMTGTADTESREFKEIYNLDVVVIPTNKPMIRIDRQDLIFKTHKEKINAIINEIKARYEKGQPVLVGTTSVEKSEELHKILIKMRIPHMVLNAKHHEKEAEIIAQAGKKKAVTIATNMAGRGVDIKIDEEVAKLGGLFILGTERHESRRVDNQLRGRAGRQGDPGESRFFLSLEDDLLRIFGSERIQVIMDKLGIAEGEAIENKFVTRAVENAQKKVEEYNFDIRKHLLDYDNVANTQRSVIYRQRKEILESESVKDTILDFIDDVISSIVDSYLENIIDLKALKLKFKQIFNLEIDIDENEKDREKIFDQLKNLVLAVYKEKEDILQDQMRDLERNILLQVLDSAWREHLKNMDALRESIGLRGYGQRDPLVEYKKASFEMFEDMINNLKEECLSTLFHLKIVFDN</sequence>
<dbReference type="GO" id="GO:0006605">
    <property type="term" value="P:protein targeting"/>
    <property type="evidence" value="ECO:0007669"/>
    <property type="project" value="UniProtKB-UniRule"/>
</dbReference>
<dbReference type="GO" id="GO:0046872">
    <property type="term" value="F:metal ion binding"/>
    <property type="evidence" value="ECO:0007669"/>
    <property type="project" value="UniProtKB-KW"/>
</dbReference>
<proteinExistence type="inferred from homology"/>
<dbReference type="GO" id="GO:0005886">
    <property type="term" value="C:plasma membrane"/>
    <property type="evidence" value="ECO:0007669"/>
    <property type="project" value="UniProtKB-SubCell"/>
</dbReference>
<dbReference type="GO" id="GO:0008564">
    <property type="term" value="F:protein-exporting ATPase activity"/>
    <property type="evidence" value="ECO:0007669"/>
    <property type="project" value="UniProtKB-EC"/>
</dbReference>
<dbReference type="PRINTS" id="PR00906">
    <property type="entry name" value="SECA"/>
</dbReference>
<evidence type="ECO:0000256" key="12">
    <source>
        <dbReference type="ARBA" id="ARBA00023010"/>
    </source>
</evidence>
<dbReference type="FunFam" id="3.90.1440.10:FF:000001">
    <property type="entry name" value="Preprotein translocase subunit SecA"/>
    <property type="match status" value="1"/>
</dbReference>
<dbReference type="Pfam" id="PF07516">
    <property type="entry name" value="SecA_SW"/>
    <property type="match status" value="1"/>
</dbReference>
<keyword evidence="5" id="KW-0997">Cell inner membrane</keyword>
<evidence type="ECO:0000256" key="8">
    <source>
        <dbReference type="ARBA" id="ARBA00022833"/>
    </source>
</evidence>
<keyword evidence="9 14" id="KW-0067">ATP-binding</keyword>
<dbReference type="FunFam" id="1.10.3060.10:FF:000003">
    <property type="entry name" value="Protein translocase subunit SecA"/>
    <property type="match status" value="1"/>
</dbReference>
<dbReference type="InterPro" id="IPR011115">
    <property type="entry name" value="SecA_DEAD"/>
</dbReference>
<keyword evidence="3 14" id="KW-1003">Cell membrane</keyword>
<feature type="domain" description="SecA family profile" evidence="18">
    <location>
        <begin position="3"/>
        <end position="588"/>
    </location>
</feature>
<dbReference type="FunFam" id="3.40.50.300:FF:000246">
    <property type="entry name" value="Preprotein translocase subunit SecA"/>
    <property type="match status" value="1"/>
</dbReference>
<evidence type="ECO:0000256" key="15">
    <source>
        <dbReference type="RuleBase" id="RU003874"/>
    </source>
</evidence>
<dbReference type="Proteomes" id="UP000199411">
    <property type="component" value="Unassembled WGS sequence"/>
</dbReference>
<comment type="catalytic activity">
    <reaction evidence="14">
        <text>ATP + H2O + cellular proteinSide 1 = ADP + phosphate + cellular proteinSide 2.</text>
        <dbReference type="EC" id="7.4.2.8"/>
    </reaction>
</comment>
<dbReference type="InterPro" id="IPR036670">
    <property type="entry name" value="SecA_X-link_sf"/>
</dbReference>
<feature type="domain" description="Helicase ATP-binding" evidence="16">
    <location>
        <begin position="89"/>
        <end position="267"/>
    </location>
</feature>
<evidence type="ECO:0000256" key="9">
    <source>
        <dbReference type="ARBA" id="ARBA00022840"/>
    </source>
</evidence>
<dbReference type="SUPFAM" id="SSF52540">
    <property type="entry name" value="P-loop containing nucleoside triphosphate hydrolases"/>
    <property type="match status" value="2"/>
</dbReference>
<dbReference type="CDD" id="cd17928">
    <property type="entry name" value="DEXDc_SecA"/>
    <property type="match status" value="1"/>
</dbReference>
<keyword evidence="12 14" id="KW-0811">Translocation</keyword>
<name>A0A1G6P1P3_9BACT</name>
<evidence type="ECO:0000256" key="14">
    <source>
        <dbReference type="HAMAP-Rule" id="MF_01382"/>
    </source>
</evidence>
<dbReference type="InterPro" id="IPR000185">
    <property type="entry name" value="SecA"/>
</dbReference>
<dbReference type="Gene3D" id="3.90.1440.10">
    <property type="entry name" value="SecA, preprotein cross-linking domain"/>
    <property type="match status" value="1"/>
</dbReference>
<dbReference type="InterPro" id="IPR027417">
    <property type="entry name" value="P-loop_NTPase"/>
</dbReference>
<dbReference type="PANTHER" id="PTHR30612:SF0">
    <property type="entry name" value="CHLOROPLAST PROTEIN-TRANSPORTING ATPASE"/>
    <property type="match status" value="1"/>
</dbReference>
<evidence type="ECO:0000256" key="2">
    <source>
        <dbReference type="ARBA" id="ARBA00022448"/>
    </source>
</evidence>
<dbReference type="SMART" id="SM00490">
    <property type="entry name" value="HELICc"/>
    <property type="match status" value="1"/>
</dbReference>
<dbReference type="InterPro" id="IPR014001">
    <property type="entry name" value="Helicase_ATP-bd"/>
</dbReference>
<dbReference type="InterPro" id="IPR014018">
    <property type="entry name" value="SecA_motor_DEAD"/>
</dbReference>
<accession>A0A1G6P1P3</accession>
<evidence type="ECO:0000313" key="20">
    <source>
        <dbReference type="Proteomes" id="UP000199411"/>
    </source>
</evidence>
<evidence type="ECO:0000259" key="16">
    <source>
        <dbReference type="PROSITE" id="PS51192"/>
    </source>
</evidence>
<dbReference type="Pfam" id="PF07517">
    <property type="entry name" value="SecA_DEAD"/>
    <property type="match status" value="1"/>
</dbReference>
<dbReference type="InterPro" id="IPR044722">
    <property type="entry name" value="SecA_SF2_C"/>
</dbReference>
<dbReference type="Gene3D" id="3.40.50.300">
    <property type="entry name" value="P-loop containing nucleotide triphosphate hydrolases"/>
    <property type="match status" value="3"/>
</dbReference>
<dbReference type="GO" id="GO:0017038">
    <property type="term" value="P:protein import"/>
    <property type="evidence" value="ECO:0007669"/>
    <property type="project" value="InterPro"/>
</dbReference>
<evidence type="ECO:0000313" key="19">
    <source>
        <dbReference type="EMBL" id="SDC73416.1"/>
    </source>
</evidence>
<dbReference type="EMBL" id="FMYU01000008">
    <property type="protein sequence ID" value="SDC73416.1"/>
    <property type="molecule type" value="Genomic_DNA"/>
</dbReference>
<feature type="binding site" evidence="14">
    <location>
        <position position="87"/>
    </location>
    <ligand>
        <name>ATP</name>
        <dbReference type="ChEBI" id="CHEBI:30616"/>
    </ligand>
</feature>
<keyword evidence="10 14" id="KW-0653">Protein transport</keyword>
<feature type="binding site" evidence="14">
    <location>
        <begin position="105"/>
        <end position="109"/>
    </location>
    <ligand>
        <name>ATP</name>
        <dbReference type="ChEBI" id="CHEBI:30616"/>
    </ligand>
</feature>
<reference evidence="20" key="1">
    <citation type="submission" date="2016-10" db="EMBL/GenBank/DDBJ databases">
        <authorList>
            <person name="Varghese N."/>
            <person name="Submissions S."/>
        </authorList>
    </citation>
    <scope>NUCLEOTIDE SEQUENCE [LARGE SCALE GENOMIC DNA]</scope>
    <source>
        <strain evidence="20">DSM 8415</strain>
    </source>
</reference>
<dbReference type="InterPro" id="IPR001650">
    <property type="entry name" value="Helicase_C-like"/>
</dbReference>
<comment type="subunit">
    <text evidence="14">Monomer and homodimer. Part of the essential Sec protein translocation apparatus which comprises SecA, SecYEG and auxiliary proteins SecDF. Other proteins may also be involved.</text>
</comment>
<dbReference type="SUPFAM" id="SSF81767">
    <property type="entry name" value="Pre-protein crosslinking domain of SecA"/>
    <property type="match status" value="1"/>
</dbReference>
<organism evidence="19 20">
    <name type="scientific">Desulfurella multipotens</name>
    <dbReference type="NCBI Taxonomy" id="79269"/>
    <lineage>
        <taxon>Bacteria</taxon>
        <taxon>Pseudomonadati</taxon>
        <taxon>Campylobacterota</taxon>
        <taxon>Desulfurellia</taxon>
        <taxon>Desulfurellales</taxon>
        <taxon>Desulfurellaceae</taxon>
        <taxon>Desulfurella</taxon>
    </lineage>
</organism>
<dbReference type="InterPro" id="IPR011130">
    <property type="entry name" value="SecA_preprotein_X-link_dom"/>
</dbReference>
<comment type="similarity">
    <text evidence="1 14 15">Belongs to the SecA family.</text>
</comment>
<evidence type="ECO:0000256" key="1">
    <source>
        <dbReference type="ARBA" id="ARBA00007650"/>
    </source>
</evidence>
<dbReference type="EC" id="7.4.2.8" evidence="14"/>
<dbReference type="GO" id="GO:0005524">
    <property type="term" value="F:ATP binding"/>
    <property type="evidence" value="ECO:0007669"/>
    <property type="project" value="UniProtKB-UniRule"/>
</dbReference>
<dbReference type="RefSeq" id="WP_092129021.1">
    <property type="nucleotide sequence ID" value="NZ_FMYU01000008.1"/>
</dbReference>
<dbReference type="FunFam" id="3.40.50.300:FF:000429">
    <property type="entry name" value="Preprotein translocase subunit SecA"/>
    <property type="match status" value="1"/>
</dbReference>
<dbReference type="NCBIfam" id="TIGR00963">
    <property type="entry name" value="secA"/>
    <property type="match status" value="1"/>
</dbReference>
<dbReference type="GO" id="GO:0005829">
    <property type="term" value="C:cytosol"/>
    <property type="evidence" value="ECO:0007669"/>
    <property type="project" value="TreeGrafter"/>
</dbReference>
<comment type="subcellular location">
    <subcellularLocation>
        <location evidence="14">Cell membrane</location>
        <topology evidence="14">Peripheral membrane protein</topology>
        <orientation evidence="14">Cytoplasmic side</orientation>
    </subcellularLocation>
    <subcellularLocation>
        <location evidence="14">Cytoplasm</location>
    </subcellularLocation>
    <text evidence="14">Distribution is 50-50.</text>
</comment>
<dbReference type="GO" id="GO:0031522">
    <property type="term" value="C:cell envelope Sec protein transport complex"/>
    <property type="evidence" value="ECO:0007669"/>
    <property type="project" value="TreeGrafter"/>
</dbReference>
<evidence type="ECO:0000256" key="13">
    <source>
        <dbReference type="ARBA" id="ARBA00023136"/>
    </source>
</evidence>
<evidence type="ECO:0000256" key="7">
    <source>
        <dbReference type="ARBA" id="ARBA00022741"/>
    </source>
</evidence>
<gene>
    <name evidence="14" type="primary">secA</name>
    <name evidence="19" type="ORF">SAMN05660835_01285</name>
</gene>
<feature type="binding site" evidence="14">
    <location>
        <position position="510"/>
    </location>
    <ligand>
        <name>ATP</name>
        <dbReference type="ChEBI" id="CHEBI:30616"/>
    </ligand>
</feature>
<keyword evidence="6" id="KW-0479">Metal-binding</keyword>
<evidence type="ECO:0000259" key="18">
    <source>
        <dbReference type="PROSITE" id="PS51196"/>
    </source>
</evidence>
<dbReference type="HAMAP" id="MF_01382">
    <property type="entry name" value="SecA"/>
    <property type="match status" value="1"/>
</dbReference>
<feature type="domain" description="Helicase C-terminal" evidence="17">
    <location>
        <begin position="432"/>
        <end position="604"/>
    </location>
</feature>
<dbReference type="PROSITE" id="PS51194">
    <property type="entry name" value="HELICASE_CTER"/>
    <property type="match status" value="1"/>
</dbReference>
<dbReference type="PANTHER" id="PTHR30612">
    <property type="entry name" value="SECA INNER MEMBRANE COMPONENT OF SEC PROTEIN SECRETION SYSTEM"/>
    <property type="match status" value="1"/>
</dbReference>
<dbReference type="SUPFAM" id="SSF81886">
    <property type="entry name" value="Helical scaffold and wing domains of SecA"/>
    <property type="match status" value="1"/>
</dbReference>
<dbReference type="InterPro" id="IPR011116">
    <property type="entry name" value="SecA_Wing/Scaffold"/>
</dbReference>
<dbReference type="InterPro" id="IPR036266">
    <property type="entry name" value="SecA_Wing/Scaffold_sf"/>
</dbReference>
<dbReference type="CDD" id="cd18803">
    <property type="entry name" value="SF2_C_secA"/>
    <property type="match status" value="1"/>
</dbReference>
<keyword evidence="7 14" id="KW-0547">Nucleotide-binding</keyword>
<dbReference type="NCBIfam" id="NF006630">
    <property type="entry name" value="PRK09200.1"/>
    <property type="match status" value="1"/>
</dbReference>
<dbReference type="AlphaFoldDB" id="A0A1G6P1P3"/>
<dbReference type="PROSITE" id="PS51196">
    <property type="entry name" value="SECA_MOTOR_DEAD"/>
    <property type="match status" value="1"/>
</dbReference>
<evidence type="ECO:0000256" key="5">
    <source>
        <dbReference type="ARBA" id="ARBA00022519"/>
    </source>
</evidence>
<dbReference type="SMART" id="SM00957">
    <property type="entry name" value="SecA_DEAD"/>
    <property type="match status" value="1"/>
</dbReference>
<dbReference type="Gene3D" id="1.10.3060.10">
    <property type="entry name" value="Helical scaffold and wing domains of SecA"/>
    <property type="match status" value="1"/>
</dbReference>
<dbReference type="Pfam" id="PF01043">
    <property type="entry name" value="SecA_PP_bind"/>
    <property type="match status" value="1"/>
</dbReference>
<keyword evidence="8" id="KW-0862">Zinc</keyword>
<keyword evidence="11 14" id="KW-1278">Translocase</keyword>
<keyword evidence="4 14" id="KW-0963">Cytoplasm</keyword>
<protein>
    <recommendedName>
        <fullName evidence="14 15">Protein translocase subunit SecA</fullName>
        <ecNumber evidence="14">7.4.2.8</ecNumber>
    </recommendedName>
</protein>
<dbReference type="GO" id="GO:0065002">
    <property type="term" value="P:intracellular protein transmembrane transport"/>
    <property type="evidence" value="ECO:0007669"/>
    <property type="project" value="UniProtKB-UniRule"/>
</dbReference>
<keyword evidence="13 14" id="KW-0472">Membrane</keyword>
<dbReference type="SMART" id="SM00958">
    <property type="entry name" value="SecA_PP_bind"/>
    <property type="match status" value="1"/>
</dbReference>
<dbReference type="Pfam" id="PF21090">
    <property type="entry name" value="P-loop_SecA"/>
    <property type="match status" value="1"/>
</dbReference>
<evidence type="ECO:0000256" key="3">
    <source>
        <dbReference type="ARBA" id="ARBA00022475"/>
    </source>
</evidence>
<dbReference type="PROSITE" id="PS51192">
    <property type="entry name" value="HELICASE_ATP_BIND_1"/>
    <property type="match status" value="1"/>
</dbReference>
<evidence type="ECO:0000256" key="10">
    <source>
        <dbReference type="ARBA" id="ARBA00022927"/>
    </source>
</evidence>
<keyword evidence="2 14" id="KW-0813">Transport</keyword>
<evidence type="ECO:0000256" key="11">
    <source>
        <dbReference type="ARBA" id="ARBA00022967"/>
    </source>
</evidence>
<dbReference type="GO" id="GO:0043952">
    <property type="term" value="P:protein transport by the Sec complex"/>
    <property type="evidence" value="ECO:0007669"/>
    <property type="project" value="TreeGrafter"/>
</dbReference>
<evidence type="ECO:0000259" key="17">
    <source>
        <dbReference type="PROSITE" id="PS51194"/>
    </source>
</evidence>